<reference evidence="1 2" key="1">
    <citation type="submission" date="2015-01" db="EMBL/GenBank/DDBJ databases">
        <title>Evolution of Trichinella species and genotypes.</title>
        <authorList>
            <person name="Korhonen P.K."/>
            <person name="Edoardo P."/>
            <person name="Giuseppe L.R."/>
            <person name="Gasser R.B."/>
        </authorList>
    </citation>
    <scope>NUCLEOTIDE SEQUENCE [LARGE SCALE GENOMIC DNA]</scope>
    <source>
        <strain evidence="1">ISS1980</strain>
    </source>
</reference>
<name>A0A0V1LZN2_9BILA</name>
<protein>
    <submittedName>
        <fullName evidence="1">Uncharacterized protein</fullName>
    </submittedName>
</protein>
<evidence type="ECO:0000313" key="2">
    <source>
        <dbReference type="Proteomes" id="UP000054843"/>
    </source>
</evidence>
<dbReference type="Proteomes" id="UP000054843">
    <property type="component" value="Unassembled WGS sequence"/>
</dbReference>
<proteinExistence type="predicted"/>
<accession>A0A0V1LZN2</accession>
<feature type="non-terminal residue" evidence="1">
    <location>
        <position position="1"/>
    </location>
</feature>
<feature type="non-terminal residue" evidence="1">
    <location>
        <position position="55"/>
    </location>
</feature>
<keyword evidence="2" id="KW-1185">Reference proteome</keyword>
<organism evidence="1 2">
    <name type="scientific">Trichinella papuae</name>
    <dbReference type="NCBI Taxonomy" id="268474"/>
    <lineage>
        <taxon>Eukaryota</taxon>
        <taxon>Metazoa</taxon>
        <taxon>Ecdysozoa</taxon>
        <taxon>Nematoda</taxon>
        <taxon>Enoplea</taxon>
        <taxon>Dorylaimia</taxon>
        <taxon>Trichinellida</taxon>
        <taxon>Trichinellidae</taxon>
        <taxon>Trichinella</taxon>
    </lineage>
</organism>
<dbReference type="EMBL" id="JYDO01000654">
    <property type="protein sequence ID" value="KRZ64929.1"/>
    <property type="molecule type" value="Genomic_DNA"/>
</dbReference>
<gene>
    <name evidence="1" type="ORF">T10_7492</name>
</gene>
<dbReference type="AlphaFoldDB" id="A0A0V1LZN2"/>
<comment type="caution">
    <text evidence="1">The sequence shown here is derived from an EMBL/GenBank/DDBJ whole genome shotgun (WGS) entry which is preliminary data.</text>
</comment>
<sequence>LYVEIIIVDTLNKFFSVFDDVFEEDIRSTVTCNSNKIQKCRNYKVLFVKSKIPDF</sequence>
<evidence type="ECO:0000313" key="1">
    <source>
        <dbReference type="EMBL" id="KRZ64929.1"/>
    </source>
</evidence>